<dbReference type="AlphaFoldDB" id="A0A7S3J002"/>
<dbReference type="InterPro" id="IPR000905">
    <property type="entry name" value="Gcp-like_dom"/>
</dbReference>
<gene>
    <name evidence="2" type="ORF">EHAR0213_LOCUS1109</name>
</gene>
<sequence length="172" mass="19153">MSKDLSLDMSFAGLLNATKNSCKVNYSSKQPEYEEEPVNEFVVDSIASCQLACFKQIELKTRRCLDVLKAHDMLPKVINLAGGCAANSLLLRLIQECGRDYGLDTIAPQREYVQDNPVSVAYMGWKLVNKGEFKDIRQGHSHVMGSIPLGRYVDVSTTAYQGIMGQQKTLRS</sequence>
<dbReference type="Gene3D" id="3.30.420.40">
    <property type="match status" value="1"/>
</dbReference>
<feature type="domain" description="Gcp-like" evidence="1">
    <location>
        <begin position="7"/>
        <end position="122"/>
    </location>
</feature>
<evidence type="ECO:0000259" key="1">
    <source>
        <dbReference type="Pfam" id="PF00814"/>
    </source>
</evidence>
<protein>
    <recommendedName>
        <fullName evidence="1">Gcp-like domain-containing protein</fullName>
    </recommendedName>
</protein>
<proteinExistence type="predicted"/>
<organism evidence="2">
    <name type="scientific">Euplotes harpa</name>
    <dbReference type="NCBI Taxonomy" id="151035"/>
    <lineage>
        <taxon>Eukaryota</taxon>
        <taxon>Sar</taxon>
        <taxon>Alveolata</taxon>
        <taxon>Ciliophora</taxon>
        <taxon>Intramacronucleata</taxon>
        <taxon>Spirotrichea</taxon>
        <taxon>Hypotrichia</taxon>
        <taxon>Euplotida</taxon>
        <taxon>Euplotidae</taxon>
        <taxon>Euplotes</taxon>
    </lineage>
</organism>
<dbReference type="EMBL" id="HBII01002463">
    <property type="protein sequence ID" value="CAE0342202.1"/>
    <property type="molecule type" value="Transcribed_RNA"/>
</dbReference>
<evidence type="ECO:0000313" key="2">
    <source>
        <dbReference type="EMBL" id="CAE0342202.1"/>
    </source>
</evidence>
<accession>A0A7S3J002</accession>
<reference evidence="2" key="1">
    <citation type="submission" date="2021-01" db="EMBL/GenBank/DDBJ databases">
        <authorList>
            <person name="Corre E."/>
            <person name="Pelletier E."/>
            <person name="Niang G."/>
            <person name="Scheremetjew M."/>
            <person name="Finn R."/>
            <person name="Kale V."/>
            <person name="Holt S."/>
            <person name="Cochrane G."/>
            <person name="Meng A."/>
            <person name="Brown T."/>
            <person name="Cohen L."/>
        </authorList>
    </citation>
    <scope>NUCLEOTIDE SEQUENCE</scope>
    <source>
        <strain evidence="2">FSP1.4</strain>
    </source>
</reference>
<name>A0A7S3J002_9SPIT</name>
<dbReference type="Pfam" id="PF00814">
    <property type="entry name" value="TsaD"/>
    <property type="match status" value="1"/>
</dbReference>